<organism evidence="1">
    <name type="scientific">Arundo donax</name>
    <name type="common">Giant reed</name>
    <name type="synonym">Donax arundinaceus</name>
    <dbReference type="NCBI Taxonomy" id="35708"/>
    <lineage>
        <taxon>Eukaryota</taxon>
        <taxon>Viridiplantae</taxon>
        <taxon>Streptophyta</taxon>
        <taxon>Embryophyta</taxon>
        <taxon>Tracheophyta</taxon>
        <taxon>Spermatophyta</taxon>
        <taxon>Magnoliopsida</taxon>
        <taxon>Liliopsida</taxon>
        <taxon>Poales</taxon>
        <taxon>Poaceae</taxon>
        <taxon>PACMAD clade</taxon>
        <taxon>Arundinoideae</taxon>
        <taxon>Arundineae</taxon>
        <taxon>Arundo</taxon>
    </lineage>
</organism>
<proteinExistence type="predicted"/>
<reference evidence="1" key="1">
    <citation type="submission" date="2014-09" db="EMBL/GenBank/DDBJ databases">
        <authorList>
            <person name="Magalhaes I.L.F."/>
            <person name="Oliveira U."/>
            <person name="Santos F.R."/>
            <person name="Vidigal T.H.D.A."/>
            <person name="Brescovit A.D."/>
            <person name="Santos A.J."/>
        </authorList>
    </citation>
    <scope>NUCLEOTIDE SEQUENCE</scope>
    <source>
        <tissue evidence="1">Shoot tissue taken approximately 20 cm above the soil surface</tissue>
    </source>
</reference>
<protein>
    <submittedName>
        <fullName evidence="1">Uncharacterized protein</fullName>
    </submittedName>
</protein>
<dbReference type="EMBL" id="GBRH01228597">
    <property type="protein sequence ID" value="JAD69298.1"/>
    <property type="molecule type" value="Transcribed_RNA"/>
</dbReference>
<sequence length="122" mass="13997">MVLIPILKLFQRAPSHGAANQHLQHQMHGVPRQFCQPRMMEVPVHPATSMAGLLLGEAQGHQQLEANRLVHPMLGVRILVHLQHQAHCYRLIYQCPQTVPEVQKQDQEVHSFLVSRIMLQRI</sequence>
<name>A0A0A9C4B8_ARUDO</name>
<evidence type="ECO:0000313" key="1">
    <source>
        <dbReference type="EMBL" id="JAD69298.1"/>
    </source>
</evidence>
<reference evidence="1" key="2">
    <citation type="journal article" date="2015" name="Data Brief">
        <title>Shoot transcriptome of the giant reed, Arundo donax.</title>
        <authorList>
            <person name="Barrero R.A."/>
            <person name="Guerrero F.D."/>
            <person name="Moolhuijzen P."/>
            <person name="Goolsby J.A."/>
            <person name="Tidwell J."/>
            <person name="Bellgard S.E."/>
            <person name="Bellgard M.I."/>
        </authorList>
    </citation>
    <scope>NUCLEOTIDE SEQUENCE</scope>
    <source>
        <tissue evidence="1">Shoot tissue taken approximately 20 cm above the soil surface</tissue>
    </source>
</reference>
<accession>A0A0A9C4B8</accession>
<dbReference type="AlphaFoldDB" id="A0A0A9C4B8"/>